<name>A0AAU8MGB3_PSESX</name>
<dbReference type="Pfam" id="PF11578">
    <property type="entry name" value="DUF3237"/>
    <property type="match status" value="1"/>
</dbReference>
<evidence type="ECO:0000313" key="1">
    <source>
        <dbReference type="EMBL" id="XCN80171.1"/>
    </source>
</evidence>
<gene>
    <name evidence="1" type="ORF">N027_11960</name>
</gene>
<protein>
    <submittedName>
        <fullName evidence="1">DUF3237 family protein</fullName>
    </submittedName>
</protein>
<reference evidence="1" key="1">
    <citation type="journal article" date="2014" name="Genome Announc.">
        <title>Draft Genome Sequences of a Phylogenetically Diverse Suite of Pseudomonas syringae Strains from Multiple Source Populations.</title>
        <authorList>
            <person name="Baltrus D.A."/>
            <person name="Yourstone S."/>
            <person name="Lind A."/>
            <person name="Guilbaud C."/>
            <person name="Sands D.C."/>
            <person name="Jones C.D."/>
            <person name="Morris C.E."/>
            <person name="Dangl J.L."/>
        </authorList>
    </citation>
    <scope>NUCLEOTIDE SEQUENCE</scope>
    <source>
        <strain evidence="1">USA007</strain>
    </source>
</reference>
<organism evidence="1">
    <name type="scientific">Pseudomonas syringae USA007</name>
    <dbReference type="NCBI Taxonomy" id="1357288"/>
    <lineage>
        <taxon>Bacteria</taxon>
        <taxon>Pseudomonadati</taxon>
        <taxon>Pseudomonadota</taxon>
        <taxon>Gammaproteobacteria</taxon>
        <taxon>Pseudomonadales</taxon>
        <taxon>Pseudomonadaceae</taxon>
        <taxon>Pseudomonas</taxon>
        <taxon>Pseudomonas syringae</taxon>
    </lineage>
</organism>
<dbReference type="RefSeq" id="WP_024655910.1">
    <property type="nucleotide sequence ID" value="NZ_CP159278.1"/>
</dbReference>
<sequence>METMQLHEILTVRLRLDEPQSLFSAHGGQRRSGEILGGAFEGGRLQGQVLPGGSLFIVPQDEGLARFSLYYTLLTGDGVKIEVVGEGLLAIDETNRAPVTQSHCRCTCSKQFSVPPGAHDYLQRNLYVGRVNLAAVDGGMLISVFQVDEH</sequence>
<accession>A0AAU8MGB3</accession>
<proteinExistence type="predicted"/>
<dbReference type="Gene3D" id="2.40.160.20">
    <property type="match status" value="1"/>
</dbReference>
<dbReference type="AlphaFoldDB" id="A0AAU8MGB3"/>
<dbReference type="EMBL" id="CP159278">
    <property type="protein sequence ID" value="XCN80171.1"/>
    <property type="molecule type" value="Genomic_DNA"/>
</dbReference>
<reference evidence="1" key="2">
    <citation type="submission" date="2024-07" db="EMBL/GenBank/DDBJ databases">
        <title>A complete genome sequence for Pseudomonas syringae USA007.</title>
        <authorList>
            <person name="Baltrus D.A."/>
        </authorList>
    </citation>
    <scope>NUCLEOTIDE SEQUENCE</scope>
    <source>
        <strain evidence="1">USA007</strain>
    </source>
</reference>